<name>A0A7I8CYB0_9FIRM</name>
<protein>
    <submittedName>
        <fullName evidence="2">Uncharacterized protein</fullName>
    </submittedName>
</protein>
<dbReference type="KEGG" id="sman:C12CBH8_01000"/>
<proteinExistence type="predicted"/>
<evidence type="ECO:0000313" key="3">
    <source>
        <dbReference type="Proteomes" id="UP000593890"/>
    </source>
</evidence>
<feature type="compositionally biased region" description="Basic and acidic residues" evidence="1">
    <location>
        <begin position="52"/>
        <end position="62"/>
    </location>
</feature>
<gene>
    <name evidence="2" type="ORF">C12CBH8_01000</name>
</gene>
<feature type="compositionally biased region" description="Basic residues" evidence="1">
    <location>
        <begin position="41"/>
        <end position="51"/>
    </location>
</feature>
<reference evidence="3" key="1">
    <citation type="submission" date="2020-07" db="EMBL/GenBank/DDBJ databases">
        <title>Complete genome sequencing of Clostridia bacterium strain 12CBH8.</title>
        <authorList>
            <person name="Sakamoto M."/>
            <person name="Murakami T."/>
            <person name="Mori H."/>
        </authorList>
    </citation>
    <scope>NUCLEOTIDE SEQUENCE [LARGE SCALE GENOMIC DNA]</scope>
    <source>
        <strain evidence="3">12CBH8</strain>
    </source>
</reference>
<organism evidence="2 3">
    <name type="scientific">Solibaculum mannosilyticum</name>
    <dbReference type="NCBI Taxonomy" id="2780922"/>
    <lineage>
        <taxon>Bacteria</taxon>
        <taxon>Bacillati</taxon>
        <taxon>Bacillota</taxon>
        <taxon>Clostridia</taxon>
        <taxon>Eubacteriales</taxon>
        <taxon>Oscillospiraceae</taxon>
        <taxon>Solibaculum</taxon>
    </lineage>
</organism>
<dbReference type="Proteomes" id="UP000593890">
    <property type="component" value="Chromosome"/>
</dbReference>
<dbReference type="AlphaFoldDB" id="A0A7I8CYB0"/>
<keyword evidence="3" id="KW-1185">Reference proteome</keyword>
<evidence type="ECO:0000256" key="1">
    <source>
        <dbReference type="SAM" id="MobiDB-lite"/>
    </source>
</evidence>
<sequence>MTKESFGGRPSYFSDFELADDLTPDPFSEEPMPHTQAHSYRLQRSKKVKNIRKQEKTGDNIG</sequence>
<accession>A0A7I8CYB0</accession>
<dbReference type="RefSeq" id="WP_090263890.1">
    <property type="nucleotide sequence ID" value="NZ_AP023321.1"/>
</dbReference>
<feature type="region of interest" description="Disordered" evidence="1">
    <location>
        <begin position="1"/>
        <end position="62"/>
    </location>
</feature>
<dbReference type="EMBL" id="AP023321">
    <property type="protein sequence ID" value="BCI59461.1"/>
    <property type="molecule type" value="Genomic_DNA"/>
</dbReference>
<evidence type="ECO:0000313" key="2">
    <source>
        <dbReference type="EMBL" id="BCI59461.1"/>
    </source>
</evidence>